<gene>
    <name evidence="4" type="primary">LOC115219873</name>
</gene>
<feature type="domain" description="Cilia- and flagella-associated protein 69 ARM repeats" evidence="2">
    <location>
        <begin position="50"/>
        <end position="773"/>
    </location>
</feature>
<name>A0A6P7T898_9MOLL</name>
<dbReference type="InterPro" id="IPR048732">
    <property type="entry name" value="CFA69"/>
</dbReference>
<dbReference type="Proteomes" id="UP000515154">
    <property type="component" value="Linkage group LG15"/>
</dbReference>
<dbReference type="Gene3D" id="1.25.10.10">
    <property type="entry name" value="Leucine-rich Repeat Variant"/>
    <property type="match status" value="1"/>
</dbReference>
<dbReference type="PANTHER" id="PTHR14716">
    <property type="entry name" value="CILIA- AND FLAGELLA-ASSOCIATED PROTEIN 69"/>
    <property type="match status" value="1"/>
</dbReference>
<dbReference type="InterPro" id="IPR011989">
    <property type="entry name" value="ARM-like"/>
</dbReference>
<dbReference type="AlphaFoldDB" id="A0A6P7T898"/>
<keyword evidence="3" id="KW-1185">Reference proteome</keyword>
<dbReference type="SUPFAM" id="SSF48371">
    <property type="entry name" value="ARM repeat"/>
    <property type="match status" value="1"/>
</dbReference>
<dbReference type="InterPro" id="IPR048733">
    <property type="entry name" value="CFA69_ARM_dom"/>
</dbReference>
<accession>A0A6P7T898</accession>
<evidence type="ECO:0000313" key="3">
    <source>
        <dbReference type="Proteomes" id="UP000515154"/>
    </source>
</evidence>
<proteinExistence type="predicted"/>
<dbReference type="Pfam" id="PF21049">
    <property type="entry name" value="CFA69_ARM_rpt"/>
    <property type="match status" value="1"/>
</dbReference>
<evidence type="ECO:0000259" key="2">
    <source>
        <dbReference type="Pfam" id="PF21049"/>
    </source>
</evidence>
<feature type="compositionally biased region" description="Polar residues" evidence="1">
    <location>
        <begin position="8"/>
        <end position="17"/>
    </location>
</feature>
<dbReference type="GO" id="GO:0097730">
    <property type="term" value="C:non-motile cilium"/>
    <property type="evidence" value="ECO:0007669"/>
    <property type="project" value="TreeGrafter"/>
</dbReference>
<feature type="region of interest" description="Disordered" evidence="1">
    <location>
        <begin position="1"/>
        <end position="25"/>
    </location>
</feature>
<organism evidence="3 4">
    <name type="scientific">Octopus sinensis</name>
    <name type="common">East Asian common octopus</name>
    <dbReference type="NCBI Taxonomy" id="2607531"/>
    <lineage>
        <taxon>Eukaryota</taxon>
        <taxon>Metazoa</taxon>
        <taxon>Spiralia</taxon>
        <taxon>Lophotrochozoa</taxon>
        <taxon>Mollusca</taxon>
        <taxon>Cephalopoda</taxon>
        <taxon>Coleoidea</taxon>
        <taxon>Octopodiformes</taxon>
        <taxon>Octopoda</taxon>
        <taxon>Incirrata</taxon>
        <taxon>Octopodidae</taxon>
        <taxon>Octopus</taxon>
    </lineage>
</organism>
<dbReference type="PANTHER" id="PTHR14716:SF0">
    <property type="entry name" value="CILIA- AND FLAGELLA-ASSOCIATED PROTEIN 69"/>
    <property type="match status" value="1"/>
</dbReference>
<dbReference type="RefSeq" id="XP_029646031.1">
    <property type="nucleotide sequence ID" value="XM_029790171.2"/>
</dbReference>
<dbReference type="GO" id="GO:0097225">
    <property type="term" value="C:sperm midpiece"/>
    <property type="evidence" value="ECO:0007669"/>
    <property type="project" value="TreeGrafter"/>
</dbReference>
<dbReference type="GO" id="GO:1902093">
    <property type="term" value="P:positive regulation of flagellated sperm motility"/>
    <property type="evidence" value="ECO:0007669"/>
    <property type="project" value="TreeGrafter"/>
</dbReference>
<sequence>MNKERSLETGNMAVTSTTDRKISESSIQRRSQIPLIRSVTYDESALLGPVNLKKVITLLKDPYSRELYQRHARSLQKIVRDYKDGFLLKDLLEVVNILNICCDRFEENDVYKKPLQQILSVCGLPFLKEKTSDEITHKDLAMMAFCQIGYLMRVPCLEARKQICINLLNLYTDDNPNSNLVKYQPCSKEYLVKLIDLSDMMLTIVKCYQLEDGSNQNYKLLLLKVLQKYSHHSAPCCDQMLEGNLPYTLCSQITPNDTGGHPLLRTVEILWNILDKADDVDLCIVQLSHLECINKLKDTFVCLLKEGYTHAERQLRNDILFIISLIASRNPNAPFIETGFLRQLVAFAIHPEVKTLSPFAKDIKLTKCYEDFEMKKLLYCILCSLSQESASLPLLCCGHLLRGLFFYIHNIETDTSDMGWSPSEYEEMQLHVLSCMCIVCPLLLDSFMAYSGTTRILLLLEWCITKSNFKGHGNSYLGEGSRGTKVAQTRLCLRLIFNMIATREKEILREFVDQGIINLIVSMLALSLMEIGPSITITNEMKSTILLIISILCETDVHRKELLGTNGLDILMCFLRCDLSVLSSGLGYHILILATIDCVWCAVVGSSLLENHFLENEGCFLLLDLLEILPHNMRSTILSFLVDLCHTNQKTIRHILIWRGSRHSITAPHLFCRIWQEEEKEMEVIKDSMGLISAVKNPLAGLTQREQGIVLQPAFCASPAIVDVTENMRAKIYCLFTKLGFSNLPGLTILDHVTLILIENYMDFKTGEVWVEVIEELEKENVAMIEHDQQICNAILARCHSWGQITRNAQLELMASYEKTEALDEQECYAEMRKNYEQKEMEDNLWVQFVSRTSQYSLLQAAKRRQCLSIESSRIQTDYLNSQYFHSIDIPNLGTTVFSNIQVDIQSTPKMESH</sequence>
<protein>
    <submittedName>
        <fullName evidence="4">Cilia- and flagella-associated protein 69-like</fullName>
    </submittedName>
</protein>
<dbReference type="KEGG" id="osn:115219873"/>
<evidence type="ECO:0000256" key="1">
    <source>
        <dbReference type="SAM" id="MobiDB-lite"/>
    </source>
</evidence>
<reference evidence="4" key="1">
    <citation type="submission" date="2025-08" db="UniProtKB">
        <authorList>
            <consortium name="RefSeq"/>
        </authorList>
    </citation>
    <scope>IDENTIFICATION</scope>
</reference>
<dbReference type="InterPro" id="IPR016024">
    <property type="entry name" value="ARM-type_fold"/>
</dbReference>
<evidence type="ECO:0000313" key="4">
    <source>
        <dbReference type="RefSeq" id="XP_029646031.1"/>
    </source>
</evidence>